<sequence>MDYTLSAVLLFTVAAFVLVTGADPPACYTEYTSSLPSDVFSGVSANVYTQFCNQVSKFHGHQPVSWTVSITGDLISDTLPRSRAFAAGTNAEDSSASPYSLYSIDLAYNPTTKGVPCVSHSTCLETFGAFASSCGHSGPAGSLMAYRGSSGSGCGLYTYYIAPPADSINERRCYALNFFGTHHMKVQDWVLNRLIREDICKPDRPRVKAADNSTWLLNKQLDINWVPYVFQVYWQQGCYQRSMDTDFNFPIEGRQDVNCTSLLWDDYTQCLQNDGIGGNITVGCVVYEYKTTDQRVNGG</sequence>
<dbReference type="EMBL" id="JARVKF010000038">
    <property type="protein sequence ID" value="KAK9424434.1"/>
    <property type="molecule type" value="Genomic_DNA"/>
</dbReference>
<accession>A0ABR2VC61</accession>
<feature type="signal peptide" evidence="1">
    <location>
        <begin position="1"/>
        <end position="22"/>
    </location>
</feature>
<dbReference type="Proteomes" id="UP001408356">
    <property type="component" value="Unassembled WGS sequence"/>
</dbReference>
<evidence type="ECO:0000313" key="3">
    <source>
        <dbReference type="Proteomes" id="UP001408356"/>
    </source>
</evidence>
<proteinExistence type="predicted"/>
<evidence type="ECO:0000313" key="2">
    <source>
        <dbReference type="EMBL" id="KAK9424434.1"/>
    </source>
</evidence>
<comment type="caution">
    <text evidence="2">The sequence shown here is derived from an EMBL/GenBank/DDBJ whole genome shotgun (WGS) entry which is preliminary data.</text>
</comment>
<name>A0ABR2VC61_9PEZI</name>
<keyword evidence="3" id="KW-1185">Reference proteome</keyword>
<protein>
    <submittedName>
        <fullName evidence="2">Uncharacterized protein</fullName>
    </submittedName>
</protein>
<gene>
    <name evidence="2" type="ORF">SUNI508_13629</name>
</gene>
<reference evidence="2 3" key="1">
    <citation type="journal article" date="2024" name="J. Plant Pathol.">
        <title>Sequence and assembly of the genome of Seiridium unicorne, isolate CBS 538.82, causal agent of cypress canker disease.</title>
        <authorList>
            <person name="Scali E."/>
            <person name="Rocca G.D."/>
            <person name="Danti R."/>
            <person name="Garbelotto M."/>
            <person name="Barberini S."/>
            <person name="Baroncelli R."/>
            <person name="Emiliani G."/>
        </authorList>
    </citation>
    <scope>NUCLEOTIDE SEQUENCE [LARGE SCALE GENOMIC DNA]</scope>
    <source>
        <strain evidence="2 3">BM-138-508</strain>
    </source>
</reference>
<organism evidence="2 3">
    <name type="scientific">Seiridium unicorne</name>
    <dbReference type="NCBI Taxonomy" id="138068"/>
    <lineage>
        <taxon>Eukaryota</taxon>
        <taxon>Fungi</taxon>
        <taxon>Dikarya</taxon>
        <taxon>Ascomycota</taxon>
        <taxon>Pezizomycotina</taxon>
        <taxon>Sordariomycetes</taxon>
        <taxon>Xylariomycetidae</taxon>
        <taxon>Amphisphaeriales</taxon>
        <taxon>Sporocadaceae</taxon>
        <taxon>Seiridium</taxon>
    </lineage>
</organism>
<evidence type="ECO:0000256" key="1">
    <source>
        <dbReference type="SAM" id="SignalP"/>
    </source>
</evidence>
<feature type="chain" id="PRO_5046223908" evidence="1">
    <location>
        <begin position="23"/>
        <end position="299"/>
    </location>
</feature>
<keyword evidence="1" id="KW-0732">Signal</keyword>